<keyword evidence="7" id="KW-1185">Reference proteome</keyword>
<dbReference type="Pfam" id="PF00687">
    <property type="entry name" value="Ribosomal_L1"/>
    <property type="match status" value="1"/>
</dbReference>
<dbReference type="GO" id="GO:0003735">
    <property type="term" value="F:structural constituent of ribosome"/>
    <property type="evidence" value="ECO:0007669"/>
    <property type="project" value="InterPro"/>
</dbReference>
<evidence type="ECO:0000256" key="5">
    <source>
        <dbReference type="RuleBase" id="RU000659"/>
    </source>
</evidence>
<dbReference type="OMA" id="EFRVDKH"/>
<organism evidence="6 7">
    <name type="scientific">Paramecium primaurelia</name>
    <dbReference type="NCBI Taxonomy" id="5886"/>
    <lineage>
        <taxon>Eukaryota</taxon>
        <taxon>Sar</taxon>
        <taxon>Alveolata</taxon>
        <taxon>Ciliophora</taxon>
        <taxon>Intramacronucleata</taxon>
        <taxon>Oligohymenophorea</taxon>
        <taxon>Peniculida</taxon>
        <taxon>Parameciidae</taxon>
        <taxon>Paramecium</taxon>
    </lineage>
</organism>
<dbReference type="PANTHER" id="PTHR36427:SF3">
    <property type="entry name" value="LARGE RIBOSOMAL SUBUNIT PROTEIN UL1M"/>
    <property type="match status" value="1"/>
</dbReference>
<dbReference type="PROSITE" id="PS01199">
    <property type="entry name" value="RIBOSOMAL_L1"/>
    <property type="match status" value="1"/>
</dbReference>
<evidence type="ECO:0000256" key="2">
    <source>
        <dbReference type="ARBA" id="ARBA00011838"/>
    </source>
</evidence>
<keyword evidence="3 5" id="KW-0689">Ribosomal protein</keyword>
<keyword evidence="4 5" id="KW-0687">Ribonucleoprotein</keyword>
<evidence type="ECO:0000256" key="1">
    <source>
        <dbReference type="ARBA" id="ARBA00010531"/>
    </source>
</evidence>
<proteinExistence type="inferred from homology"/>
<dbReference type="PIRSF" id="PIRSF002155">
    <property type="entry name" value="Ribosomal_L1"/>
    <property type="match status" value="1"/>
</dbReference>
<sequence length="246" mass="27003">MLLRGRILAYFAKVKVTDTPKIRIGEAVKLIKESAKAKFDETIDFQLRLNVDPKHGDQNVRGTCMLPGGLGKNVSIAVLTSNELNDAALRAGADFVGQEEILKSIKDGTYKFEKLITTQDMLVLLKPYARLLGTKGLMPNPKAGTLVLPQELTQAIKGAKAGSIEFRVDSGSNLMVPVGKKSFDDKLILMNIKAFSLALNQKRPTSLKGQLIGEARIKTTMGQPVEVDVSSFDQRNKENDLKDLVY</sequence>
<dbReference type="GO" id="GO:0003723">
    <property type="term" value="F:RNA binding"/>
    <property type="evidence" value="ECO:0007669"/>
    <property type="project" value="InterPro"/>
</dbReference>
<dbReference type="InterPro" id="IPR023673">
    <property type="entry name" value="Ribosomal_uL1_CS"/>
</dbReference>
<dbReference type="PANTHER" id="PTHR36427">
    <property type="entry name" value="54S RIBOSOMAL PROTEIN L1, MITOCHONDRIAL"/>
    <property type="match status" value="1"/>
</dbReference>
<comment type="subunit">
    <text evidence="2">Part of the 50S ribosomal subunit.</text>
</comment>
<accession>A0A8S1Q2Q5</accession>
<dbReference type="AlphaFoldDB" id="A0A8S1Q2Q5"/>
<evidence type="ECO:0000313" key="6">
    <source>
        <dbReference type="EMBL" id="CAD8109517.1"/>
    </source>
</evidence>
<dbReference type="GO" id="GO:0015934">
    <property type="term" value="C:large ribosomal subunit"/>
    <property type="evidence" value="ECO:0007669"/>
    <property type="project" value="InterPro"/>
</dbReference>
<evidence type="ECO:0000313" key="7">
    <source>
        <dbReference type="Proteomes" id="UP000688137"/>
    </source>
</evidence>
<reference evidence="6" key="1">
    <citation type="submission" date="2021-01" db="EMBL/GenBank/DDBJ databases">
        <authorList>
            <consortium name="Genoscope - CEA"/>
            <person name="William W."/>
        </authorList>
    </citation>
    <scope>NUCLEOTIDE SEQUENCE</scope>
</reference>
<evidence type="ECO:0000256" key="4">
    <source>
        <dbReference type="ARBA" id="ARBA00023274"/>
    </source>
</evidence>
<protein>
    <recommendedName>
        <fullName evidence="5">Ribosomal protein</fullName>
    </recommendedName>
</protein>
<evidence type="ECO:0000256" key="3">
    <source>
        <dbReference type="ARBA" id="ARBA00022980"/>
    </source>
</evidence>
<dbReference type="GO" id="GO:0006412">
    <property type="term" value="P:translation"/>
    <property type="evidence" value="ECO:0007669"/>
    <property type="project" value="InterPro"/>
</dbReference>
<dbReference type="CDD" id="cd00403">
    <property type="entry name" value="Ribosomal_L1"/>
    <property type="match status" value="1"/>
</dbReference>
<gene>
    <name evidence="6" type="ORF">PPRIM_AZ9-3.1.T1410017</name>
</gene>
<comment type="caution">
    <text evidence="6">The sequence shown here is derived from an EMBL/GenBank/DDBJ whole genome shotgun (WGS) entry which is preliminary data.</text>
</comment>
<dbReference type="InterPro" id="IPR005878">
    <property type="entry name" value="Ribosom_uL1_bac-type"/>
</dbReference>
<name>A0A8S1Q2Q5_PARPR</name>
<dbReference type="InterPro" id="IPR002143">
    <property type="entry name" value="Ribosomal_uL1"/>
</dbReference>
<dbReference type="NCBIfam" id="TIGR01169">
    <property type="entry name" value="rplA_bact"/>
    <property type="match status" value="1"/>
</dbReference>
<dbReference type="InterPro" id="IPR028364">
    <property type="entry name" value="Ribosomal_uL1/biogenesis"/>
</dbReference>
<comment type="similarity">
    <text evidence="1 5">Belongs to the universal ribosomal protein uL1 family.</text>
</comment>
<dbReference type="EMBL" id="CAJJDM010000145">
    <property type="protein sequence ID" value="CAD8109517.1"/>
    <property type="molecule type" value="Genomic_DNA"/>
</dbReference>
<dbReference type="Proteomes" id="UP000688137">
    <property type="component" value="Unassembled WGS sequence"/>
</dbReference>